<dbReference type="Gene3D" id="2.40.70.10">
    <property type="entry name" value="Acid Proteases"/>
    <property type="match status" value="1"/>
</dbReference>
<dbReference type="GO" id="GO:0004519">
    <property type="term" value="F:endonuclease activity"/>
    <property type="evidence" value="ECO:0007669"/>
    <property type="project" value="UniProtKB-KW"/>
</dbReference>
<dbReference type="SUPFAM" id="SSF57756">
    <property type="entry name" value="Retrovirus zinc finger-like domains"/>
    <property type="match status" value="1"/>
</dbReference>
<keyword evidence="4" id="KW-0548">Nucleotidyltransferase</keyword>
<dbReference type="InterPro" id="IPR001878">
    <property type="entry name" value="Znf_CCHC"/>
</dbReference>
<evidence type="ECO:0000256" key="11">
    <source>
        <dbReference type="ARBA" id="ARBA00022908"/>
    </source>
</evidence>
<dbReference type="Gene3D" id="3.10.10.10">
    <property type="entry name" value="HIV Type 1 Reverse Transcriptase, subunit A, domain 1"/>
    <property type="match status" value="1"/>
</dbReference>
<dbReference type="PROSITE" id="PS50994">
    <property type="entry name" value="INTEGRASE"/>
    <property type="match status" value="1"/>
</dbReference>
<keyword evidence="3" id="KW-0808">Transferase</keyword>
<accession>A0AAD8KR35</accession>
<dbReference type="CDD" id="cd01647">
    <property type="entry name" value="RT_LTR"/>
    <property type="match status" value="1"/>
</dbReference>
<dbReference type="EMBL" id="JAUHHV010000004">
    <property type="protein sequence ID" value="KAK1427850.1"/>
    <property type="molecule type" value="Genomic_DNA"/>
</dbReference>
<keyword evidence="16" id="KW-0863">Zinc-finger</keyword>
<keyword evidence="5" id="KW-0540">Nuclease</keyword>
<dbReference type="SMART" id="SM00343">
    <property type="entry name" value="ZnF_C2HC"/>
    <property type="match status" value="2"/>
</dbReference>
<dbReference type="FunFam" id="3.30.420.10:FF:000032">
    <property type="entry name" value="Retrovirus-related Pol polyprotein from transposon 297-like Protein"/>
    <property type="match status" value="1"/>
</dbReference>
<feature type="domain" description="Integrase catalytic" evidence="20">
    <location>
        <begin position="1147"/>
        <end position="1310"/>
    </location>
</feature>
<dbReference type="GO" id="GO:0006508">
    <property type="term" value="P:proteolysis"/>
    <property type="evidence" value="ECO:0007669"/>
    <property type="project" value="UniProtKB-KW"/>
</dbReference>
<keyword evidence="13" id="KW-0239">DNA-directed DNA polymerase</keyword>
<dbReference type="FunFam" id="3.10.10.10:FF:000007">
    <property type="entry name" value="Retrovirus-related Pol polyprotein from transposon 17.6-like Protein"/>
    <property type="match status" value="1"/>
</dbReference>
<feature type="region of interest" description="Disordered" evidence="17">
    <location>
        <begin position="40"/>
        <end position="65"/>
    </location>
</feature>
<feature type="compositionally biased region" description="Gly residues" evidence="17">
    <location>
        <begin position="44"/>
        <end position="65"/>
    </location>
</feature>
<dbReference type="PROSITE" id="PS50158">
    <property type="entry name" value="ZF_CCHC"/>
    <property type="match status" value="1"/>
</dbReference>
<dbReference type="GO" id="GO:0003887">
    <property type="term" value="F:DNA-directed DNA polymerase activity"/>
    <property type="evidence" value="ECO:0007669"/>
    <property type="project" value="UniProtKB-KW"/>
</dbReference>
<evidence type="ECO:0000256" key="10">
    <source>
        <dbReference type="ARBA" id="ARBA00022842"/>
    </source>
</evidence>
<dbReference type="Pfam" id="PF24626">
    <property type="entry name" value="SH3_Tf2-1"/>
    <property type="match status" value="1"/>
</dbReference>
<dbReference type="GO" id="GO:0006310">
    <property type="term" value="P:DNA recombination"/>
    <property type="evidence" value="ECO:0007669"/>
    <property type="project" value="UniProtKB-KW"/>
</dbReference>
<evidence type="ECO:0000256" key="4">
    <source>
        <dbReference type="ARBA" id="ARBA00022695"/>
    </source>
</evidence>
<keyword evidence="7" id="KW-0064">Aspartyl protease</keyword>
<dbReference type="FunFam" id="3.30.70.270:FF:000026">
    <property type="entry name" value="Transposon Ty3-G Gag-Pol polyprotein"/>
    <property type="match status" value="1"/>
</dbReference>
<evidence type="ECO:0000256" key="12">
    <source>
        <dbReference type="ARBA" id="ARBA00022918"/>
    </source>
</evidence>
<evidence type="ECO:0000313" key="22">
    <source>
        <dbReference type="Proteomes" id="UP001229421"/>
    </source>
</evidence>
<keyword evidence="14" id="KW-0238">DNA-binding</keyword>
<dbReference type="SUPFAM" id="SSF50630">
    <property type="entry name" value="Acid proteases"/>
    <property type="match status" value="1"/>
</dbReference>
<sequence>MPPRTRTTATGTGSGIPGTAEELAQLISQHVNAALDQHDANLGQGRGRGRGAGGSGTSLGSGSGGRSVGCTYKTFQGCGPIVFTGAEGPLNILRWIEKMESVMAISACAESQKVMYAACSFQNEALTWWNSQKQTMGEEAVTNLSWVRLKEMLIKEYCPRNELQKAETEFWDLTMEGAEVRAYTSKFNDLARLVPRMVTPEYVRIERYIWGLAPQIRGMVTASNPTSIQSAVSLALSLTDDAVRRGVLTKKVDHGKNPVDGGKKVFESEKQFGSSDGKSSDGKRKWAGAPKGRAGNKKGSNFNSGKMYTANASRDDVYPKCNKCGYNHGGACNVCSRCQKFGHQAQACRVKLDERTGKPYRNCFECGSVGHIKRDCPKLKGTNAKGRAFEMNAKDARQEPTVVTGTFLVNNHYASVLFDTGADLSFVSKDFESLLNAKVDKLDKKHIIEIANGKKIIADSVYRGCTLYLGDQSFSIDLLPVILGSFDVVIGMDWLSKNRAEVVCHEKVVRLLNSNGETITIHGEKENSYLKVINVKQAYAYLCEGLPAFLVKAIDTDVKELKLEEIPVVCDFQDVFPEDLPGLPPSRQIEFRIDLVPGAAPIARSPYRLAPSELQELSKQLQELLDKGFIRPSFSPWGAPVLFVKKKDGSFRMCIDYRELNKLTIKNRYPLPRIDDLFDQLQGSSFYSKIDLRSGYHQLQIAEEDVPKTAFRTRYGHYEFLVMPFGLTNAPAVFMDLMNRVCKPYLDKFVIVFIDDILIYSRSKEDHEQHLRLILETLRNEKLYAKFSKCEFWLREVHFLGHVINREGIHVDPAKIEAIKNWEAPRSPTEVRQFLGLAGYYRRFIENFSKIAQPLTLLTSKDRKYEWCEKQEEAFQTLKQKLCSAPILSLPEGNDDFVVYCDASRLGLGCVLMQRDKVIAYASRQLKVHEKNYTTHDLELGAVVFALKIWRHYLYGTKCVVYTDHKSLQHIFEQKELNMRQRRWVELLNDYDCDIRYHPGKANVVADALSRKEREKPLRVRALEMTVQSDLTSRVRDAQREALKEENLKSESMQGMVKNLVPNSENVMYFANRIWIPRFGNLRELILDEAHKSRYSIHPGSDKMYKDVKELYWWPNMKREIASYVSKCITCSKVKAEYQKPSGLLQQPEIPQWKWERIAMDFITKLPRTSSGNNAIWVIVDRLTKSAHFLPIKESYKVGKLSKIYLKEVVSRHGVPVSIISDRDSRFTSRFWRALHRALGTRLDMSTAYHPQTDGQSERTIQTLEDLLRACVIDFGGNWDTHLPLAEFSYNNSYHASIKAAPFEALYGRKCRSPLCWAEIGEKELTGPEIIQETTDKVSQVRKRLEAAASRQKSYADNRRKPLEFQVGDRVFLKVSPWKGVARFGNQGKLSPRYIGPFEILKRIGPVAYRLKLPSELSNVHDVFHVSNLKKCLSDETLVIPPDEVRVDDKLHFVEKPVEVMDSKVQKLRRSRIKLVKVRWNSKRGPEYTWEREDQMKQKYPYLFLSKS</sequence>
<dbReference type="GO" id="GO:0003964">
    <property type="term" value="F:RNA-directed DNA polymerase activity"/>
    <property type="evidence" value="ECO:0007669"/>
    <property type="project" value="UniProtKB-KW"/>
</dbReference>
<dbReference type="PANTHER" id="PTHR37984:SF5">
    <property type="entry name" value="PROTEIN NYNRIN-LIKE"/>
    <property type="match status" value="1"/>
</dbReference>
<proteinExistence type="predicted"/>
<evidence type="ECO:0000256" key="16">
    <source>
        <dbReference type="PROSITE-ProRule" id="PRU00047"/>
    </source>
</evidence>
<evidence type="ECO:0000256" key="5">
    <source>
        <dbReference type="ARBA" id="ARBA00022722"/>
    </source>
</evidence>
<dbReference type="GO" id="GO:0008270">
    <property type="term" value="F:zinc ion binding"/>
    <property type="evidence" value="ECO:0007669"/>
    <property type="project" value="UniProtKB-KW"/>
</dbReference>
<evidence type="ECO:0000256" key="17">
    <source>
        <dbReference type="SAM" id="MobiDB-lite"/>
    </source>
</evidence>
<keyword evidence="15" id="KW-0233">DNA recombination</keyword>
<dbReference type="SUPFAM" id="SSF56672">
    <property type="entry name" value="DNA/RNA polymerases"/>
    <property type="match status" value="1"/>
</dbReference>
<protein>
    <recommendedName>
        <fullName evidence="1">RNA-directed DNA polymerase</fullName>
        <ecNumber evidence="1">2.7.7.49</ecNumber>
    </recommendedName>
</protein>
<dbReference type="PROSITE" id="PS50878">
    <property type="entry name" value="RT_POL"/>
    <property type="match status" value="1"/>
</dbReference>
<dbReference type="InterPro" id="IPR000477">
    <property type="entry name" value="RT_dom"/>
</dbReference>
<dbReference type="SUPFAM" id="SSF53098">
    <property type="entry name" value="Ribonuclease H-like"/>
    <property type="match status" value="1"/>
</dbReference>
<keyword evidence="16" id="KW-0862">Zinc</keyword>
<dbReference type="InterPro" id="IPR045358">
    <property type="entry name" value="Ty3_capsid"/>
</dbReference>
<organism evidence="21 22">
    <name type="scientific">Tagetes erecta</name>
    <name type="common">African marigold</name>
    <dbReference type="NCBI Taxonomy" id="13708"/>
    <lineage>
        <taxon>Eukaryota</taxon>
        <taxon>Viridiplantae</taxon>
        <taxon>Streptophyta</taxon>
        <taxon>Embryophyta</taxon>
        <taxon>Tracheophyta</taxon>
        <taxon>Spermatophyta</taxon>
        <taxon>Magnoliopsida</taxon>
        <taxon>eudicotyledons</taxon>
        <taxon>Gunneridae</taxon>
        <taxon>Pentapetalae</taxon>
        <taxon>asterids</taxon>
        <taxon>campanulids</taxon>
        <taxon>Asterales</taxon>
        <taxon>Asteraceae</taxon>
        <taxon>Asteroideae</taxon>
        <taxon>Heliantheae alliance</taxon>
        <taxon>Tageteae</taxon>
        <taxon>Tagetes</taxon>
    </lineage>
</organism>
<dbReference type="Gene3D" id="1.10.340.70">
    <property type="match status" value="1"/>
</dbReference>
<evidence type="ECO:0000256" key="2">
    <source>
        <dbReference type="ARBA" id="ARBA00022670"/>
    </source>
</evidence>
<dbReference type="InterPro" id="IPR043502">
    <property type="entry name" value="DNA/RNA_pol_sf"/>
</dbReference>
<dbReference type="CDD" id="cd00303">
    <property type="entry name" value="retropepsin_like"/>
    <property type="match status" value="1"/>
</dbReference>
<dbReference type="InterPro" id="IPR012337">
    <property type="entry name" value="RNaseH-like_sf"/>
</dbReference>
<feature type="domain" description="Reverse transcriptase" evidence="19">
    <location>
        <begin position="625"/>
        <end position="804"/>
    </location>
</feature>
<reference evidence="21" key="1">
    <citation type="journal article" date="2023" name="bioRxiv">
        <title>Improved chromosome-level genome assembly for marigold (Tagetes erecta).</title>
        <authorList>
            <person name="Jiang F."/>
            <person name="Yuan L."/>
            <person name="Wang S."/>
            <person name="Wang H."/>
            <person name="Xu D."/>
            <person name="Wang A."/>
            <person name="Fan W."/>
        </authorList>
    </citation>
    <scope>NUCLEOTIDE SEQUENCE</scope>
    <source>
        <strain evidence="21">WSJ</strain>
        <tissue evidence="21">Leaf</tissue>
    </source>
</reference>
<dbReference type="GO" id="GO:0015074">
    <property type="term" value="P:DNA integration"/>
    <property type="evidence" value="ECO:0007669"/>
    <property type="project" value="UniProtKB-KW"/>
</dbReference>
<evidence type="ECO:0000256" key="14">
    <source>
        <dbReference type="ARBA" id="ARBA00023125"/>
    </source>
</evidence>
<evidence type="ECO:0000256" key="6">
    <source>
        <dbReference type="ARBA" id="ARBA00022723"/>
    </source>
</evidence>
<keyword evidence="6" id="KW-0479">Metal-binding</keyword>
<evidence type="ECO:0000256" key="7">
    <source>
        <dbReference type="ARBA" id="ARBA00022750"/>
    </source>
</evidence>
<dbReference type="Pfam" id="PF00098">
    <property type="entry name" value="zf-CCHC"/>
    <property type="match status" value="1"/>
</dbReference>
<dbReference type="GO" id="GO:0004190">
    <property type="term" value="F:aspartic-type endopeptidase activity"/>
    <property type="evidence" value="ECO:0007669"/>
    <property type="project" value="UniProtKB-KW"/>
</dbReference>
<gene>
    <name evidence="21" type="ORF">QVD17_16548</name>
</gene>
<dbReference type="EC" id="2.7.7.49" evidence="1"/>
<dbReference type="InterPro" id="IPR021109">
    <property type="entry name" value="Peptidase_aspartic_dom_sf"/>
</dbReference>
<feature type="domain" description="CCHC-type" evidence="18">
    <location>
        <begin position="363"/>
        <end position="378"/>
    </location>
</feature>
<dbReference type="Gene3D" id="4.10.60.10">
    <property type="entry name" value="Zinc finger, CCHC-type"/>
    <property type="match status" value="1"/>
</dbReference>
<dbReference type="CDD" id="cd09274">
    <property type="entry name" value="RNase_HI_RT_Ty3"/>
    <property type="match status" value="1"/>
</dbReference>
<dbReference type="Pfam" id="PF00078">
    <property type="entry name" value="RVT_1"/>
    <property type="match status" value="1"/>
</dbReference>
<evidence type="ECO:0000256" key="1">
    <source>
        <dbReference type="ARBA" id="ARBA00012493"/>
    </source>
</evidence>
<evidence type="ECO:0000313" key="21">
    <source>
        <dbReference type="EMBL" id="KAK1427850.1"/>
    </source>
</evidence>
<dbReference type="Gene3D" id="3.30.70.270">
    <property type="match status" value="2"/>
</dbReference>
<evidence type="ECO:0000256" key="15">
    <source>
        <dbReference type="ARBA" id="ARBA00023172"/>
    </source>
</evidence>
<dbReference type="InterPro" id="IPR043128">
    <property type="entry name" value="Rev_trsase/Diguanyl_cyclase"/>
</dbReference>
<name>A0AAD8KR35_TARER</name>
<dbReference type="Gene3D" id="3.30.420.10">
    <property type="entry name" value="Ribonuclease H-like superfamily/Ribonuclease H"/>
    <property type="match status" value="1"/>
</dbReference>
<dbReference type="InterPro" id="IPR036397">
    <property type="entry name" value="RNaseH_sf"/>
</dbReference>
<comment type="caution">
    <text evidence="21">The sequence shown here is derived from an EMBL/GenBank/DDBJ whole genome shotgun (WGS) entry which is preliminary data.</text>
</comment>
<feature type="region of interest" description="Disordered" evidence="17">
    <location>
        <begin position="252"/>
        <end position="304"/>
    </location>
</feature>
<keyword evidence="11" id="KW-0229">DNA integration</keyword>
<dbReference type="Pfam" id="PF19259">
    <property type="entry name" value="Ty3_capsid"/>
    <property type="match status" value="1"/>
</dbReference>
<evidence type="ECO:0000259" key="20">
    <source>
        <dbReference type="PROSITE" id="PS50994"/>
    </source>
</evidence>
<dbReference type="InterPro" id="IPR041588">
    <property type="entry name" value="Integrase_H2C2"/>
</dbReference>
<evidence type="ECO:0000256" key="13">
    <source>
        <dbReference type="ARBA" id="ARBA00022932"/>
    </source>
</evidence>
<evidence type="ECO:0000256" key="8">
    <source>
        <dbReference type="ARBA" id="ARBA00022759"/>
    </source>
</evidence>
<keyword evidence="9" id="KW-0378">Hydrolase</keyword>
<evidence type="ECO:0000259" key="19">
    <source>
        <dbReference type="PROSITE" id="PS50878"/>
    </source>
</evidence>
<keyword evidence="8" id="KW-0255">Endonuclease</keyword>
<feature type="compositionally biased region" description="Basic and acidic residues" evidence="17">
    <location>
        <begin position="252"/>
        <end position="270"/>
    </location>
</feature>
<dbReference type="InterPro" id="IPR050951">
    <property type="entry name" value="Retrovirus_Pol_polyprotein"/>
</dbReference>
<dbReference type="GO" id="GO:0003677">
    <property type="term" value="F:DNA binding"/>
    <property type="evidence" value="ECO:0007669"/>
    <property type="project" value="UniProtKB-KW"/>
</dbReference>
<keyword evidence="22" id="KW-1185">Reference proteome</keyword>
<dbReference type="InterPro" id="IPR036875">
    <property type="entry name" value="Znf_CCHC_sf"/>
</dbReference>
<dbReference type="InterPro" id="IPR056924">
    <property type="entry name" value="SH3_Tf2-1"/>
</dbReference>
<dbReference type="Pfam" id="PF17917">
    <property type="entry name" value="RT_RNaseH"/>
    <property type="match status" value="1"/>
</dbReference>
<dbReference type="PANTHER" id="PTHR37984">
    <property type="entry name" value="PROTEIN CBG26694"/>
    <property type="match status" value="1"/>
</dbReference>
<keyword evidence="2" id="KW-0645">Protease</keyword>
<evidence type="ECO:0000256" key="9">
    <source>
        <dbReference type="ARBA" id="ARBA00022801"/>
    </source>
</evidence>
<keyword evidence="12" id="KW-0695">RNA-directed DNA polymerase</keyword>
<dbReference type="InterPro" id="IPR001584">
    <property type="entry name" value="Integrase_cat-core"/>
</dbReference>
<dbReference type="Proteomes" id="UP001229421">
    <property type="component" value="Unassembled WGS sequence"/>
</dbReference>
<dbReference type="Pfam" id="PF17921">
    <property type="entry name" value="Integrase_H2C2"/>
    <property type="match status" value="1"/>
</dbReference>
<dbReference type="Pfam" id="PF08284">
    <property type="entry name" value="RVP_2"/>
    <property type="match status" value="1"/>
</dbReference>
<evidence type="ECO:0000259" key="18">
    <source>
        <dbReference type="PROSITE" id="PS50158"/>
    </source>
</evidence>
<dbReference type="InterPro" id="IPR041373">
    <property type="entry name" value="RT_RNaseH"/>
</dbReference>
<evidence type="ECO:0000256" key="3">
    <source>
        <dbReference type="ARBA" id="ARBA00022679"/>
    </source>
</evidence>
<keyword evidence="10" id="KW-0460">Magnesium</keyword>